<dbReference type="KEGG" id="boa:Bovatus_01385"/>
<dbReference type="PRINTS" id="PR00080">
    <property type="entry name" value="SDRFAMILY"/>
</dbReference>
<accession>A0A414WUF5</accession>
<name>A0A414WUF5_BACOV</name>
<organism evidence="5 6">
    <name type="scientific">Bacteroides ovatus</name>
    <dbReference type="NCBI Taxonomy" id="28116"/>
    <lineage>
        <taxon>Bacteria</taxon>
        <taxon>Pseudomonadati</taxon>
        <taxon>Bacteroidota</taxon>
        <taxon>Bacteroidia</taxon>
        <taxon>Bacteroidales</taxon>
        <taxon>Bacteroidaceae</taxon>
        <taxon>Bacteroides</taxon>
    </lineage>
</organism>
<gene>
    <name evidence="5" type="ORF">DW206_19755</name>
    <name evidence="4" type="ORF">F3B85_25165</name>
</gene>
<evidence type="ECO:0000256" key="3">
    <source>
        <dbReference type="RuleBase" id="RU000363"/>
    </source>
</evidence>
<dbReference type="InterPro" id="IPR002347">
    <property type="entry name" value="SDR_fam"/>
</dbReference>
<sequence length="232" mass="26168">MNRVIIITGTRKGIGYFLAEKYLNEGDIVYGCSRRECEINHENYHHTRLDVSDEPAVIAFVRNVYKEQKRIDILINNAGIASMNHILLTPKTTAERVFNTNFMGTFLMSRECAKFMIRQKNGRIVNYSTVAVALNLQGELVYSSSKAAIEQLTRVLAGEIGESGVTVNTIGPTPIDTDLIKNVPENKIEELKSRQCIKRLGNFEDVKNVVDFFIRPESEFITGQIIYLGGVF</sequence>
<evidence type="ECO:0000313" key="5">
    <source>
        <dbReference type="EMBL" id="RHH41958.1"/>
    </source>
</evidence>
<evidence type="ECO:0000256" key="2">
    <source>
        <dbReference type="ARBA" id="ARBA00023002"/>
    </source>
</evidence>
<reference evidence="5 6" key="1">
    <citation type="submission" date="2018-08" db="EMBL/GenBank/DDBJ databases">
        <title>A genome reference for cultivated species of the human gut microbiota.</title>
        <authorList>
            <person name="Zou Y."/>
            <person name="Xue W."/>
            <person name="Luo G."/>
        </authorList>
    </citation>
    <scope>NUCLEOTIDE SEQUENCE [LARGE SCALE GENOMIC DNA]</scope>
    <source>
        <strain evidence="5 6">AM17-48</strain>
    </source>
</reference>
<dbReference type="GeneID" id="29452150"/>
<evidence type="ECO:0000313" key="4">
    <source>
        <dbReference type="EMBL" id="KAA4527259.1"/>
    </source>
</evidence>
<dbReference type="Proteomes" id="UP000478493">
    <property type="component" value="Unassembled WGS sequence"/>
</dbReference>
<dbReference type="Proteomes" id="UP000283329">
    <property type="component" value="Unassembled WGS sequence"/>
</dbReference>
<comment type="similarity">
    <text evidence="1 3">Belongs to the short-chain dehydrogenases/reductases (SDR) family.</text>
</comment>
<dbReference type="InterPro" id="IPR036291">
    <property type="entry name" value="NAD(P)-bd_dom_sf"/>
</dbReference>
<evidence type="ECO:0000313" key="7">
    <source>
        <dbReference type="Proteomes" id="UP000478493"/>
    </source>
</evidence>
<dbReference type="PANTHER" id="PTHR42760:SF133">
    <property type="entry name" value="3-OXOACYL-[ACYL-CARRIER-PROTEIN] REDUCTASE"/>
    <property type="match status" value="1"/>
</dbReference>
<dbReference type="SUPFAM" id="SSF51735">
    <property type="entry name" value="NAD(P)-binding Rossmann-fold domains"/>
    <property type="match status" value="1"/>
</dbReference>
<evidence type="ECO:0000256" key="1">
    <source>
        <dbReference type="ARBA" id="ARBA00006484"/>
    </source>
</evidence>
<dbReference type="RefSeq" id="WP_004297016.1">
    <property type="nucleotide sequence ID" value="NZ_CAKJZH010000002.1"/>
</dbReference>
<comment type="caution">
    <text evidence="5">The sequence shown here is derived from an EMBL/GenBank/DDBJ whole genome shotgun (WGS) entry which is preliminary data.</text>
</comment>
<dbReference type="EMBL" id="QRJR01000025">
    <property type="protein sequence ID" value="RHH41958.1"/>
    <property type="molecule type" value="Genomic_DNA"/>
</dbReference>
<dbReference type="Pfam" id="PF00106">
    <property type="entry name" value="adh_short"/>
    <property type="match status" value="1"/>
</dbReference>
<dbReference type="AlphaFoldDB" id="A0A414WUF5"/>
<dbReference type="Gene3D" id="3.40.50.720">
    <property type="entry name" value="NAD(P)-binding Rossmann-like Domain"/>
    <property type="match status" value="1"/>
</dbReference>
<dbReference type="PRINTS" id="PR00081">
    <property type="entry name" value="GDHRDH"/>
</dbReference>
<dbReference type="CDD" id="cd05233">
    <property type="entry name" value="SDR_c"/>
    <property type="match status" value="1"/>
</dbReference>
<dbReference type="EMBL" id="VWGP01000030">
    <property type="protein sequence ID" value="KAA4527259.1"/>
    <property type="molecule type" value="Genomic_DNA"/>
</dbReference>
<dbReference type="GO" id="GO:0016616">
    <property type="term" value="F:oxidoreductase activity, acting on the CH-OH group of donors, NAD or NADP as acceptor"/>
    <property type="evidence" value="ECO:0007669"/>
    <property type="project" value="TreeGrafter"/>
</dbReference>
<proteinExistence type="inferred from homology"/>
<evidence type="ECO:0000313" key="6">
    <source>
        <dbReference type="Proteomes" id="UP000283329"/>
    </source>
</evidence>
<protein>
    <submittedName>
        <fullName evidence="5">SDR family oxidoreductase</fullName>
    </submittedName>
</protein>
<reference evidence="4 7" key="2">
    <citation type="journal article" date="2019" name="Nat. Med.">
        <title>A library of human gut bacterial isolates paired with longitudinal multiomics data enables mechanistic microbiome research.</title>
        <authorList>
            <person name="Poyet M."/>
            <person name="Groussin M."/>
            <person name="Gibbons S.M."/>
            <person name="Avila-Pacheco J."/>
            <person name="Jiang X."/>
            <person name="Kearney S.M."/>
            <person name="Perrotta A.R."/>
            <person name="Berdy B."/>
            <person name="Zhao S."/>
            <person name="Lieberman T.D."/>
            <person name="Swanson P.K."/>
            <person name="Smith M."/>
            <person name="Roesemann S."/>
            <person name="Alexander J.E."/>
            <person name="Rich S.A."/>
            <person name="Livny J."/>
            <person name="Vlamakis H."/>
            <person name="Clish C."/>
            <person name="Bullock K."/>
            <person name="Deik A."/>
            <person name="Scott J."/>
            <person name="Pierce K.A."/>
            <person name="Xavier R.J."/>
            <person name="Alm E.J."/>
        </authorList>
    </citation>
    <scope>NUCLEOTIDE SEQUENCE [LARGE SCALE GENOMIC DNA]</scope>
    <source>
        <strain evidence="4 7">BIOML-A41</strain>
    </source>
</reference>
<dbReference type="PANTHER" id="PTHR42760">
    <property type="entry name" value="SHORT-CHAIN DEHYDROGENASES/REDUCTASES FAMILY MEMBER"/>
    <property type="match status" value="1"/>
</dbReference>
<keyword evidence="2" id="KW-0560">Oxidoreductase</keyword>